<evidence type="ECO:0000313" key="3">
    <source>
        <dbReference type="Proteomes" id="UP000034793"/>
    </source>
</evidence>
<name>A0A0G0SVB5_9BACT</name>
<dbReference type="PROSITE" id="PS50878">
    <property type="entry name" value="RT_POL"/>
    <property type="match status" value="1"/>
</dbReference>
<dbReference type="PANTHER" id="PTHR34047:SF8">
    <property type="entry name" value="PROTEIN YKFC"/>
    <property type="match status" value="1"/>
</dbReference>
<organism evidence="2 3">
    <name type="scientific">Candidatus Woesebacteria bacterium GW2011_GWA1_39_8</name>
    <dbReference type="NCBI Taxonomy" id="1618552"/>
    <lineage>
        <taxon>Bacteria</taxon>
        <taxon>Candidatus Woeseibacteriota</taxon>
    </lineage>
</organism>
<dbReference type="Pfam" id="PF00078">
    <property type="entry name" value="RVT_1"/>
    <property type="match status" value="1"/>
</dbReference>
<keyword evidence="2" id="KW-0808">Transferase</keyword>
<dbReference type="AlphaFoldDB" id="A0A0G0SVB5"/>
<comment type="caution">
    <text evidence="2">The sequence shown here is derived from an EMBL/GenBank/DDBJ whole genome shotgun (WGS) entry which is preliminary data.</text>
</comment>
<dbReference type="InterPro" id="IPR043502">
    <property type="entry name" value="DNA/RNA_pol_sf"/>
</dbReference>
<proteinExistence type="predicted"/>
<protein>
    <submittedName>
        <fullName evidence="2">RNA-directed DNA polymerase</fullName>
    </submittedName>
</protein>
<dbReference type="SUPFAM" id="SSF56672">
    <property type="entry name" value="DNA/RNA polymerases"/>
    <property type="match status" value="1"/>
</dbReference>
<dbReference type="CDD" id="cd01651">
    <property type="entry name" value="RT_G2_intron"/>
    <property type="match status" value="1"/>
</dbReference>
<dbReference type="Proteomes" id="UP000034793">
    <property type="component" value="Unassembled WGS sequence"/>
</dbReference>
<keyword evidence="2" id="KW-0548">Nucleotidyltransferase</keyword>
<dbReference type="EMBL" id="LBXL01000029">
    <property type="protein sequence ID" value="KKR29542.1"/>
    <property type="molecule type" value="Genomic_DNA"/>
</dbReference>
<evidence type="ECO:0000313" key="2">
    <source>
        <dbReference type="EMBL" id="KKR29542.1"/>
    </source>
</evidence>
<dbReference type="InterPro" id="IPR000477">
    <property type="entry name" value="RT_dom"/>
</dbReference>
<accession>A0A0G0SVB5</accession>
<gene>
    <name evidence="2" type="ORF">UT61_C0029G0003</name>
</gene>
<dbReference type="InterPro" id="IPR051083">
    <property type="entry name" value="GrpII_Intron_Splice-Mob/Def"/>
</dbReference>
<reference evidence="2 3" key="1">
    <citation type="journal article" date="2015" name="Nature">
        <title>rRNA introns, odd ribosomes, and small enigmatic genomes across a large radiation of phyla.</title>
        <authorList>
            <person name="Brown C.T."/>
            <person name="Hug L.A."/>
            <person name="Thomas B.C."/>
            <person name="Sharon I."/>
            <person name="Castelle C.J."/>
            <person name="Singh A."/>
            <person name="Wilkins M.J."/>
            <person name="Williams K.H."/>
            <person name="Banfield J.F."/>
        </authorList>
    </citation>
    <scope>NUCLEOTIDE SEQUENCE [LARGE SCALE GENOMIC DNA]</scope>
</reference>
<dbReference type="GO" id="GO:0003964">
    <property type="term" value="F:RNA-directed DNA polymerase activity"/>
    <property type="evidence" value="ECO:0007669"/>
    <property type="project" value="UniProtKB-KW"/>
</dbReference>
<dbReference type="PATRIC" id="fig|1618552.3.peg.777"/>
<sequence length="332" mass="38861">MIIGNESDIGASLSDIWRAWYKFKQGKKKNRELDTFSYSLESNLSKLHQELLTHSYQHGSYRTFSLTDTKRRVISVATIRDRVVHRLIYDYLVSIIDKRFIFDVWSCRKDKGLLGAIERTQKLLASNRHAYIWRSDVTKFFDSVNHDVLKSCVRRRVGNVNDLKLIDNVIDSFTSDAPGKGIPIGNLTSQIFCNIYLHELDHYINHTIRPKGYLRYGDDFIVIVEKRDELEEIKKEVTKFIEQTLKLTLNKKNNILISVKRGIHFLGCDIYPTGRRLRKKMYLRIDSRLNLINCASYRSLILTHTKKKSSNSISNKVKWIDWKIADTITQIQ</sequence>
<dbReference type="PANTHER" id="PTHR34047">
    <property type="entry name" value="NUCLEAR INTRON MATURASE 1, MITOCHONDRIAL-RELATED"/>
    <property type="match status" value="1"/>
</dbReference>
<feature type="domain" description="Reverse transcriptase" evidence="1">
    <location>
        <begin position="45"/>
        <end position="270"/>
    </location>
</feature>
<keyword evidence="2" id="KW-0695">RNA-directed DNA polymerase</keyword>
<evidence type="ECO:0000259" key="1">
    <source>
        <dbReference type="PROSITE" id="PS50878"/>
    </source>
</evidence>